<organism evidence="2">
    <name type="scientific">marine metagenome</name>
    <dbReference type="NCBI Taxonomy" id="408172"/>
    <lineage>
        <taxon>unclassified sequences</taxon>
        <taxon>metagenomes</taxon>
        <taxon>ecological metagenomes</taxon>
    </lineage>
</organism>
<evidence type="ECO:0000259" key="1">
    <source>
        <dbReference type="Pfam" id="PF10637"/>
    </source>
</evidence>
<gene>
    <name evidence="2" type="ORF">METZ01_LOCUS196940</name>
</gene>
<feature type="domain" description="Oxoglutarate/iron-dependent oxygenase C-terminal degradation" evidence="1">
    <location>
        <begin position="28"/>
        <end position="107"/>
    </location>
</feature>
<evidence type="ECO:0000313" key="2">
    <source>
        <dbReference type="EMBL" id="SVB44086.1"/>
    </source>
</evidence>
<name>A0A382E010_9ZZZZ</name>
<sequence length="154" mass="17739">MSKFFESPPEESEPKLTRQERIGYYNRQEGSAILTDFWESSTFIKFLEDATGLKPKLREANHLCYSAGDYSLLHAEESESRRLTVAYDFTKTWEQEWGGYDLYTSPNKNPLICNRDPGSLMIVKLEKADLSCTRYVSQTSVSIAQLDKIVYDLV</sequence>
<dbReference type="InterPro" id="IPR019601">
    <property type="entry name" value="Oxoglutarate/Fe-dep_Oase_C"/>
</dbReference>
<dbReference type="EMBL" id="UINC01042018">
    <property type="protein sequence ID" value="SVB44086.1"/>
    <property type="molecule type" value="Genomic_DNA"/>
</dbReference>
<dbReference type="Gene3D" id="2.60.120.620">
    <property type="entry name" value="q2cbj1_9rhob like domain"/>
    <property type="match status" value="1"/>
</dbReference>
<dbReference type="Pfam" id="PF10637">
    <property type="entry name" value="Ofd1_CTDD"/>
    <property type="match status" value="1"/>
</dbReference>
<dbReference type="AlphaFoldDB" id="A0A382E010"/>
<accession>A0A382E010</accession>
<dbReference type="GO" id="GO:0005506">
    <property type="term" value="F:iron ion binding"/>
    <property type="evidence" value="ECO:0007669"/>
    <property type="project" value="InterPro"/>
</dbReference>
<reference evidence="2" key="1">
    <citation type="submission" date="2018-05" db="EMBL/GenBank/DDBJ databases">
        <authorList>
            <person name="Lanie J.A."/>
            <person name="Ng W.-L."/>
            <person name="Kazmierczak K.M."/>
            <person name="Andrzejewski T.M."/>
            <person name="Davidsen T.M."/>
            <person name="Wayne K.J."/>
            <person name="Tettelin H."/>
            <person name="Glass J.I."/>
            <person name="Rusch D."/>
            <person name="Podicherti R."/>
            <person name="Tsui H.-C.T."/>
            <person name="Winkler M.E."/>
        </authorList>
    </citation>
    <scope>NUCLEOTIDE SEQUENCE</scope>
</reference>
<dbReference type="GO" id="GO:0016706">
    <property type="term" value="F:2-oxoglutarate-dependent dioxygenase activity"/>
    <property type="evidence" value="ECO:0007669"/>
    <property type="project" value="InterPro"/>
</dbReference>
<dbReference type="GO" id="GO:0031418">
    <property type="term" value="F:L-ascorbic acid binding"/>
    <property type="evidence" value="ECO:0007669"/>
    <property type="project" value="InterPro"/>
</dbReference>
<protein>
    <recommendedName>
        <fullName evidence="1">Oxoglutarate/iron-dependent oxygenase C-terminal degradation domain-containing protein</fullName>
    </recommendedName>
</protein>
<proteinExistence type="predicted"/>